<evidence type="ECO:0000313" key="7">
    <source>
        <dbReference type="EMBL" id="KAB2579695.1"/>
    </source>
</evidence>
<keyword evidence="1" id="KW-0479">Metal-binding</keyword>
<comment type="caution">
    <text evidence="7">The sequence shown here is derived from an EMBL/GenBank/DDBJ whole genome shotgun (WGS) entry which is preliminary data.</text>
</comment>
<evidence type="ECO:0000259" key="6">
    <source>
        <dbReference type="PROSITE" id="PS50865"/>
    </source>
</evidence>
<keyword evidence="8" id="KW-1185">Reference proteome</keyword>
<dbReference type="EMBL" id="VCHE01000006">
    <property type="protein sequence ID" value="KAB2579695.1"/>
    <property type="molecule type" value="Genomic_DNA"/>
</dbReference>
<evidence type="ECO:0000256" key="3">
    <source>
        <dbReference type="ARBA" id="ARBA00022833"/>
    </source>
</evidence>
<organism evidence="7 8">
    <name type="scientific">Lasiodiplodia theobromae</name>
    <dbReference type="NCBI Taxonomy" id="45133"/>
    <lineage>
        <taxon>Eukaryota</taxon>
        <taxon>Fungi</taxon>
        <taxon>Dikarya</taxon>
        <taxon>Ascomycota</taxon>
        <taxon>Pezizomycotina</taxon>
        <taxon>Dothideomycetes</taxon>
        <taxon>Dothideomycetes incertae sedis</taxon>
        <taxon>Botryosphaeriales</taxon>
        <taxon>Botryosphaeriaceae</taxon>
        <taxon>Lasiodiplodia</taxon>
    </lineage>
</organism>
<protein>
    <recommendedName>
        <fullName evidence="6">MYND-type domain-containing protein</fullName>
    </recommendedName>
</protein>
<accession>A0A5N5DP44</accession>
<dbReference type="OrthoDB" id="432970at2759"/>
<dbReference type="SUPFAM" id="SSF144232">
    <property type="entry name" value="HIT/MYND zinc finger-like"/>
    <property type="match status" value="1"/>
</dbReference>
<proteinExistence type="predicted"/>
<keyword evidence="2 4" id="KW-0863">Zinc-finger</keyword>
<dbReference type="AlphaFoldDB" id="A0A5N5DP44"/>
<feature type="domain" description="MYND-type" evidence="6">
    <location>
        <begin position="23"/>
        <end position="65"/>
    </location>
</feature>
<reference evidence="7 8" key="1">
    <citation type="journal article" date="2019" name="Sci. Rep.">
        <title>A multi-omics analysis of the grapevine pathogen Lasiodiplodia theobromae reveals that temperature affects the expression of virulence- and pathogenicity-related genes.</title>
        <authorList>
            <person name="Felix C."/>
            <person name="Meneses R."/>
            <person name="Goncalves M.F.M."/>
            <person name="Tilleman L."/>
            <person name="Duarte A.S."/>
            <person name="Jorrin-Novo J.V."/>
            <person name="Van de Peer Y."/>
            <person name="Deforce D."/>
            <person name="Van Nieuwerburgh F."/>
            <person name="Esteves A.C."/>
            <person name="Alves A."/>
        </authorList>
    </citation>
    <scope>NUCLEOTIDE SEQUENCE [LARGE SCALE GENOMIC DNA]</scope>
    <source>
        <strain evidence="7 8">LA-SOL3</strain>
    </source>
</reference>
<evidence type="ECO:0000256" key="4">
    <source>
        <dbReference type="PROSITE-ProRule" id="PRU00134"/>
    </source>
</evidence>
<dbReference type="PROSITE" id="PS01360">
    <property type="entry name" value="ZF_MYND_1"/>
    <property type="match status" value="1"/>
</dbReference>
<evidence type="ECO:0000256" key="2">
    <source>
        <dbReference type="ARBA" id="ARBA00022771"/>
    </source>
</evidence>
<sequence>MNNGTDPVPMDIDNAPEPSTRACHKCHIAEAALSRPLSHCSKCKTTLYCSRACQRADWKAHKKVCRDETNSSNGDNANTNNGVDVARDTSAAAVDPSLLDPETLPSTFLKAYLLRLYDEHRFFDDDRDRRNRPPVDTLLSSHGNPLRDYRRFLDRAEAAAGAGALALPWWYWVPAGGGKSGGKSGSSKGSSGGGGGGGGSDGGISAVRQACEDLAKHGGRDVENSTVVASLFDSKSDITSGDVVLEEEETLKTLRELAAKICGTTVVNSDEECE</sequence>
<keyword evidence="3" id="KW-0862">Zinc</keyword>
<evidence type="ECO:0000256" key="5">
    <source>
        <dbReference type="SAM" id="MobiDB-lite"/>
    </source>
</evidence>
<feature type="region of interest" description="Disordered" evidence="5">
    <location>
        <begin position="181"/>
        <end position="204"/>
    </location>
</feature>
<dbReference type="Proteomes" id="UP000325902">
    <property type="component" value="Unassembled WGS sequence"/>
</dbReference>
<dbReference type="Gene3D" id="6.10.140.2220">
    <property type="match status" value="1"/>
</dbReference>
<feature type="compositionally biased region" description="Gly residues" evidence="5">
    <location>
        <begin position="181"/>
        <end position="202"/>
    </location>
</feature>
<evidence type="ECO:0000256" key="1">
    <source>
        <dbReference type="ARBA" id="ARBA00022723"/>
    </source>
</evidence>
<dbReference type="PROSITE" id="PS50865">
    <property type="entry name" value="ZF_MYND_2"/>
    <property type="match status" value="1"/>
</dbReference>
<dbReference type="InterPro" id="IPR002893">
    <property type="entry name" value="Znf_MYND"/>
</dbReference>
<gene>
    <name evidence="7" type="primary">Mss51</name>
    <name evidence="7" type="ORF">DBV05_g1635</name>
</gene>
<evidence type="ECO:0000313" key="8">
    <source>
        <dbReference type="Proteomes" id="UP000325902"/>
    </source>
</evidence>
<name>A0A5N5DP44_9PEZI</name>
<dbReference type="Pfam" id="PF01753">
    <property type="entry name" value="zf-MYND"/>
    <property type="match status" value="1"/>
</dbReference>
<dbReference type="GO" id="GO:0008270">
    <property type="term" value="F:zinc ion binding"/>
    <property type="evidence" value="ECO:0007669"/>
    <property type="project" value="UniProtKB-KW"/>
</dbReference>